<reference evidence="4" key="1">
    <citation type="submission" date="2022-05" db="EMBL/GenBank/DDBJ databases">
        <title>Complete genome sequence of toluene-degrading Gulosibacter sediminis strain ACHW.36C.</title>
        <authorList>
            <person name="Wai A.C."/>
            <person name="Lai G.K."/>
            <person name="Griffin S.D."/>
            <person name="Leung F.C."/>
        </authorList>
    </citation>
    <scope>NUCLEOTIDE SEQUENCE [LARGE SCALE GENOMIC DNA]</scope>
    <source>
        <strain evidence="4">ACHW.36C</strain>
    </source>
</reference>
<dbReference type="Pfam" id="PF00501">
    <property type="entry name" value="AMP-binding"/>
    <property type="match status" value="1"/>
</dbReference>
<dbReference type="EMBL" id="CP097160">
    <property type="protein sequence ID" value="UQN14599.1"/>
    <property type="molecule type" value="Genomic_DNA"/>
</dbReference>
<keyword evidence="2" id="KW-0436">Ligase</keyword>
<organism evidence="4">
    <name type="scientific">Gulosibacter sediminis</name>
    <dbReference type="NCBI Taxonomy" id="1729695"/>
    <lineage>
        <taxon>Bacteria</taxon>
        <taxon>Bacillati</taxon>
        <taxon>Actinomycetota</taxon>
        <taxon>Actinomycetes</taxon>
        <taxon>Micrococcales</taxon>
        <taxon>Microbacteriaceae</taxon>
        <taxon>Gulosibacter</taxon>
    </lineage>
</organism>
<evidence type="ECO:0000259" key="3">
    <source>
        <dbReference type="Pfam" id="PF00501"/>
    </source>
</evidence>
<dbReference type="Gene3D" id="3.30.300.30">
    <property type="match status" value="1"/>
</dbReference>
<dbReference type="PANTHER" id="PTHR43201">
    <property type="entry name" value="ACYL-COA SYNTHETASE"/>
    <property type="match status" value="1"/>
</dbReference>
<evidence type="ECO:0000256" key="1">
    <source>
        <dbReference type="ARBA" id="ARBA00006432"/>
    </source>
</evidence>
<dbReference type="PANTHER" id="PTHR43201:SF5">
    <property type="entry name" value="MEDIUM-CHAIN ACYL-COA LIGASE ACSF2, MITOCHONDRIAL"/>
    <property type="match status" value="1"/>
</dbReference>
<dbReference type="InterPro" id="IPR042099">
    <property type="entry name" value="ANL_N_sf"/>
</dbReference>
<protein>
    <submittedName>
        <fullName evidence="4">AMP-binding protein</fullName>
    </submittedName>
</protein>
<gene>
    <name evidence="4" type="ORF">M3M28_11200</name>
</gene>
<accession>A0ABY4MX24</accession>
<feature type="domain" description="AMP-dependent synthetase/ligase" evidence="3">
    <location>
        <begin position="50"/>
        <end position="248"/>
    </location>
</feature>
<sequence length="419" mass="43631">MLGSRELREVAVDDTAEFFAQLRAALAGEGPALLPRPAGWSGPSDELRGATVPDDVALVIETSGSTAAPKRVLLTAEGLLAGARATHLRLGGAEAGGEQWLLTLPAHYIAGAQVLVRSIVAGSEPVIASGEHFTPEGFVADAARLTGARRYVSLVPVQLRRLVDTARSDARVAAALARFDGILVGGQATPPELLAEARRLGWPVTTTYGSSETSGGAAYNAQPLPGVRMREVDGELWVASPSLALGYLGDPERTTRAFVTDEAGDRWYRTGDAGTVSGDGPWALGLDAEATGTIAVTGRFDSVIISGGVKVNLDEVTLAASSAGSFDEVVAVAVPSHEWGQRVALLAADPAVGEPALDAGGDARWQRIRLALTPFGAAARPALTARIPELPRLASGKPDRRALRELAESLARRHEAEAT</sequence>
<evidence type="ECO:0000256" key="2">
    <source>
        <dbReference type="ARBA" id="ARBA00022598"/>
    </source>
</evidence>
<dbReference type="SUPFAM" id="SSF56801">
    <property type="entry name" value="Acetyl-CoA synthetase-like"/>
    <property type="match status" value="1"/>
</dbReference>
<dbReference type="InterPro" id="IPR045851">
    <property type="entry name" value="AMP-bd_C_sf"/>
</dbReference>
<dbReference type="Gene3D" id="3.40.50.12780">
    <property type="entry name" value="N-terminal domain of ligase-like"/>
    <property type="match status" value="1"/>
</dbReference>
<evidence type="ECO:0000313" key="4">
    <source>
        <dbReference type="EMBL" id="UQN14599.1"/>
    </source>
</evidence>
<dbReference type="InterPro" id="IPR000873">
    <property type="entry name" value="AMP-dep_synth/lig_dom"/>
</dbReference>
<proteinExistence type="inferred from homology"/>
<comment type="similarity">
    <text evidence="1">Belongs to the ATP-dependent AMP-binding enzyme family.</text>
</comment>
<name>A0ABY4MX24_9MICO</name>